<name>A0A1S7DUL6_RIEAN</name>
<reference evidence="1 2" key="1">
    <citation type="submission" date="2015-06" db="EMBL/GenBank/DDBJ databases">
        <title>R. anatipestifer strain HXb2 is the most virulent strain so far, and the genome sequence would help us uncover the pathogenesis.</title>
        <authorList>
            <person name="Hu Q."/>
            <person name="Qi J."/>
            <person name="Bo H."/>
            <person name="Liu G."/>
            <person name="Tao M."/>
            <person name="Ding Y."/>
            <person name="Xue Y."/>
        </authorList>
    </citation>
    <scope>NUCLEOTIDE SEQUENCE [LARGE SCALE GENOMIC DNA]</scope>
    <source>
        <strain evidence="1 2">HXb2</strain>
    </source>
</reference>
<dbReference type="EMBL" id="CP011859">
    <property type="protein sequence ID" value="AQY22804.1"/>
    <property type="molecule type" value="Genomic_DNA"/>
</dbReference>
<evidence type="ECO:0000313" key="1">
    <source>
        <dbReference type="EMBL" id="AQY22804.1"/>
    </source>
</evidence>
<gene>
    <name evidence="1" type="ORF">AB406_1863</name>
</gene>
<protein>
    <submittedName>
        <fullName evidence="1">Uncharacterized protein</fullName>
    </submittedName>
</protein>
<proteinExistence type="predicted"/>
<accession>A0A1S7DUL6</accession>
<dbReference type="AlphaFoldDB" id="A0A1S7DUL6"/>
<sequence length="105" mass="12548">MNYLKLENEYIKMAKEDIKNDNVIFKYPGGLTIPECSQNIENKIDSIHKRYGVKYLNTGCIVMNENIKAQERYEEIVKPYLEKRNGINWETKMKNEIENIKRDCR</sequence>
<organism evidence="1 2">
    <name type="scientific">Riemerella anatipestifer</name>
    <name type="common">Moraxella anatipestifer</name>
    <dbReference type="NCBI Taxonomy" id="34085"/>
    <lineage>
        <taxon>Bacteria</taxon>
        <taxon>Pseudomonadati</taxon>
        <taxon>Bacteroidota</taxon>
        <taxon>Flavobacteriia</taxon>
        <taxon>Flavobacteriales</taxon>
        <taxon>Weeksellaceae</taxon>
        <taxon>Riemerella</taxon>
    </lineage>
</organism>
<dbReference type="Proteomes" id="UP000189883">
    <property type="component" value="Chromosome"/>
</dbReference>
<evidence type="ECO:0000313" key="2">
    <source>
        <dbReference type="Proteomes" id="UP000189883"/>
    </source>
</evidence>